<reference evidence="2 3" key="1">
    <citation type="submission" date="2018-06" db="EMBL/GenBank/DDBJ databases">
        <title>Pseudomonas diversity within urban Lake Michigan freshwaters.</title>
        <authorList>
            <person name="Batrich M."/>
            <person name="Hatzopoulos T."/>
            <person name="Putonti C."/>
        </authorList>
    </citation>
    <scope>NUCLEOTIDE SEQUENCE [LARGE SCALE GENOMIC DNA]</scope>
    <source>
        <strain evidence="2 3">MB-090714</strain>
    </source>
</reference>
<dbReference type="Gene3D" id="3.40.50.10540">
    <property type="entry name" value="Crotonobetainyl-coa:carnitine coa-transferase, domain 1"/>
    <property type="match status" value="1"/>
</dbReference>
<dbReference type="SUPFAM" id="SSF89796">
    <property type="entry name" value="CoA-transferase family III (CaiB/BaiF)"/>
    <property type="match status" value="1"/>
</dbReference>
<organism evidence="2 3">
    <name type="scientific">Aquipseudomonas alcaligenes</name>
    <name type="common">Pseudomonas alcaligenes</name>
    <dbReference type="NCBI Taxonomy" id="43263"/>
    <lineage>
        <taxon>Bacteria</taxon>
        <taxon>Pseudomonadati</taxon>
        <taxon>Pseudomonadota</taxon>
        <taxon>Gammaproteobacteria</taxon>
        <taxon>Pseudomonadales</taxon>
        <taxon>Pseudomonadaceae</taxon>
        <taxon>Aquipseudomonas</taxon>
    </lineage>
</organism>
<keyword evidence="1 2" id="KW-0808">Transferase</keyword>
<evidence type="ECO:0000256" key="1">
    <source>
        <dbReference type="ARBA" id="ARBA00022679"/>
    </source>
</evidence>
<gene>
    <name evidence="2" type="ORF">DMO17_04710</name>
</gene>
<dbReference type="PANTHER" id="PTHR48228">
    <property type="entry name" value="SUCCINYL-COA--D-CITRAMALATE COA-TRANSFERASE"/>
    <property type="match status" value="1"/>
</dbReference>
<protein>
    <submittedName>
        <fullName evidence="2">Formyl-CoA transferase</fullName>
    </submittedName>
</protein>
<dbReference type="Proteomes" id="UP000248146">
    <property type="component" value="Unassembled WGS sequence"/>
</dbReference>
<dbReference type="Gene3D" id="3.30.1540.10">
    <property type="entry name" value="formyl-coa transferase, domain 3"/>
    <property type="match status" value="1"/>
</dbReference>
<sequence>MIANKPLAGLKVVELGTLIAGPFASRICAEFGAEVIKVESPDGGDPLRKWRKLYQGTSLWWFVQARNKRCITLNLKHEDGREVLRKLLAEADILIENFRPGVLEKLGLGWDVLHALNPRLVMVRLSGFGQSGPMKDQPGFGAVGESMGGLRYITGFEDRPPVRTGISIGDSIAALWGVIGALMALRQREVNGGSGQVVDVALYEAVFAMMESMVPEFDVFGFVRERTGNIMPGITPSSIHTCADGKHIQIGANGDAIFQRFMRAIGREDLADAPDLADNAGRDARRDELYGVIDRWAASLPLAEVEAVLVRAEVPASRIYSAEDMFADTQFLAREMFLSARLPDGKPFRMPGIVPKLSATPGDVQWTGPALGEHNAQVLGELGYGAEQIAALKAAGTI</sequence>
<evidence type="ECO:0000313" key="2">
    <source>
        <dbReference type="EMBL" id="PYC28483.1"/>
    </source>
</evidence>
<comment type="caution">
    <text evidence="2">The sequence shown here is derived from an EMBL/GenBank/DDBJ whole genome shotgun (WGS) entry which is preliminary data.</text>
</comment>
<dbReference type="AlphaFoldDB" id="A0A2V4LQX2"/>
<dbReference type="InterPro" id="IPR023606">
    <property type="entry name" value="CoA-Trfase_III_dom_1_sf"/>
</dbReference>
<evidence type="ECO:0000313" key="3">
    <source>
        <dbReference type="Proteomes" id="UP000248146"/>
    </source>
</evidence>
<dbReference type="EMBL" id="QJRX01000002">
    <property type="protein sequence ID" value="PYC28483.1"/>
    <property type="molecule type" value="Genomic_DNA"/>
</dbReference>
<dbReference type="RefSeq" id="WP_110681168.1">
    <property type="nucleotide sequence ID" value="NZ_QJRX01000002.1"/>
</dbReference>
<dbReference type="InterPro" id="IPR050509">
    <property type="entry name" value="CoA-transferase_III"/>
</dbReference>
<dbReference type="PANTHER" id="PTHR48228:SF6">
    <property type="entry name" value="L-CARNITINE COA-TRANSFERASE"/>
    <property type="match status" value="1"/>
</dbReference>
<dbReference type="GO" id="GO:0016740">
    <property type="term" value="F:transferase activity"/>
    <property type="evidence" value="ECO:0007669"/>
    <property type="project" value="UniProtKB-KW"/>
</dbReference>
<dbReference type="OrthoDB" id="9058532at2"/>
<dbReference type="Pfam" id="PF02515">
    <property type="entry name" value="CoA_transf_3"/>
    <property type="match status" value="1"/>
</dbReference>
<proteinExistence type="predicted"/>
<name>A0A2V4LQX2_AQUAC</name>
<dbReference type="InterPro" id="IPR044855">
    <property type="entry name" value="CoA-Trfase_III_dom3_sf"/>
</dbReference>
<dbReference type="InterPro" id="IPR003673">
    <property type="entry name" value="CoA-Trfase_fam_III"/>
</dbReference>
<accession>A0A2V4LQX2</accession>